<keyword evidence="2" id="KW-0732">Signal</keyword>
<protein>
    <submittedName>
        <fullName evidence="3">TolC family protein</fullName>
    </submittedName>
</protein>
<dbReference type="InterPro" id="IPR010131">
    <property type="entry name" value="MdtP/NodT-like"/>
</dbReference>
<keyword evidence="4" id="KW-1185">Reference proteome</keyword>
<evidence type="ECO:0000313" key="4">
    <source>
        <dbReference type="Proteomes" id="UP001152766"/>
    </source>
</evidence>
<dbReference type="InterPro" id="IPR003423">
    <property type="entry name" value="OMP_efflux"/>
</dbReference>
<feature type="chain" id="PRO_5040722658" evidence="2">
    <location>
        <begin position="21"/>
        <end position="433"/>
    </location>
</feature>
<dbReference type="SUPFAM" id="SSF56954">
    <property type="entry name" value="Outer membrane efflux proteins (OEP)"/>
    <property type="match status" value="1"/>
</dbReference>
<dbReference type="RefSeq" id="WP_268149334.1">
    <property type="nucleotide sequence ID" value="NZ_JAPPUW010000006.1"/>
</dbReference>
<evidence type="ECO:0000256" key="2">
    <source>
        <dbReference type="SAM" id="SignalP"/>
    </source>
</evidence>
<accession>A0A9X4LFG2</accession>
<proteinExistence type="inferred from homology"/>
<feature type="signal peptide" evidence="2">
    <location>
        <begin position="1"/>
        <end position="20"/>
    </location>
</feature>
<dbReference type="PANTHER" id="PTHR30203">
    <property type="entry name" value="OUTER MEMBRANE CATION EFFLUX PROTEIN"/>
    <property type="match status" value="1"/>
</dbReference>
<dbReference type="PANTHER" id="PTHR30203:SF24">
    <property type="entry name" value="BLR4935 PROTEIN"/>
    <property type="match status" value="1"/>
</dbReference>
<evidence type="ECO:0000313" key="3">
    <source>
        <dbReference type="EMBL" id="MDG0861542.1"/>
    </source>
</evidence>
<name>A0A9X4LFG2_9BURK</name>
<organism evidence="3 4">
    <name type="scientific">Pelomonas aquatica</name>
    <dbReference type="NCBI Taxonomy" id="431058"/>
    <lineage>
        <taxon>Bacteria</taxon>
        <taxon>Pseudomonadati</taxon>
        <taxon>Pseudomonadota</taxon>
        <taxon>Betaproteobacteria</taxon>
        <taxon>Burkholderiales</taxon>
        <taxon>Sphaerotilaceae</taxon>
        <taxon>Roseateles</taxon>
    </lineage>
</organism>
<dbReference type="GO" id="GO:0015562">
    <property type="term" value="F:efflux transmembrane transporter activity"/>
    <property type="evidence" value="ECO:0007669"/>
    <property type="project" value="InterPro"/>
</dbReference>
<comment type="similarity">
    <text evidence="1">Belongs to the outer membrane factor (OMF) (TC 1.B.17) family.</text>
</comment>
<evidence type="ECO:0000256" key="1">
    <source>
        <dbReference type="ARBA" id="ARBA00007613"/>
    </source>
</evidence>
<dbReference type="AlphaFoldDB" id="A0A9X4LFG2"/>
<dbReference type="Pfam" id="PF02321">
    <property type="entry name" value="OEP"/>
    <property type="match status" value="2"/>
</dbReference>
<gene>
    <name evidence="3" type="ORF">EXJ73_03520</name>
</gene>
<reference evidence="3" key="1">
    <citation type="submission" date="2019-02" db="EMBL/GenBank/DDBJ databases">
        <title>Draft genome of the type strain Pelomonas aquatica CCUG 52575T.</title>
        <authorList>
            <person name="Gomila M."/>
            <person name="Lalucat J."/>
        </authorList>
    </citation>
    <scope>NUCLEOTIDE SEQUENCE</scope>
    <source>
        <strain evidence="3">CCUG 52575</strain>
    </source>
</reference>
<sequence length="433" mass="45951">MRRTLVPLACAALLSSLAQAQSSGNPTPAVAELRIAPAAAPASAPVAQVAPLTLRTAVDTALAQNPQLRAATAELDANDGTVRQAGLIPNPVLGVDQEDVKNGTRVTTVQLSQTLELGGKRAARVELARRGKDIAALDLVATRADVRAVAIQAFFDALTAQERVKVVEESLRIATSGVDAATRRVTAGKVSPTEETRARVAASTARIDLRQAQAEASAALRALSAVMGAPEGSIQRLDGNVDALPVAPSAPDIMARLPEAPAVRRAQLEVQRAEATYGLARANGVPNVTVGLGARRAQDIGRNQPVFSVSVPLPFFDRNQGTQLEALRRRDAAQATAQAEELRLRSEVLQMADLLQARKDEVEALRKEVLPGAQSAYEAAKTGFELGKFSFLDALDAQRTWLQVRSQYFTAVAQVHRTAAEIDRKLGSTSDRP</sequence>
<dbReference type="Gene3D" id="1.20.1600.10">
    <property type="entry name" value="Outer membrane efflux proteins (OEP)"/>
    <property type="match status" value="1"/>
</dbReference>
<comment type="caution">
    <text evidence="3">The sequence shown here is derived from an EMBL/GenBank/DDBJ whole genome shotgun (WGS) entry which is preliminary data.</text>
</comment>
<dbReference type="EMBL" id="SGUG01000004">
    <property type="protein sequence ID" value="MDG0861542.1"/>
    <property type="molecule type" value="Genomic_DNA"/>
</dbReference>
<dbReference type="Proteomes" id="UP001152766">
    <property type="component" value="Unassembled WGS sequence"/>
</dbReference>